<dbReference type="AlphaFoldDB" id="A0A9D1GPM7"/>
<protein>
    <submittedName>
        <fullName evidence="1">Uncharacterized protein</fullName>
    </submittedName>
</protein>
<organism evidence="1 2">
    <name type="scientific">Candidatus Pelethenecus faecipullorum</name>
    <dbReference type="NCBI Taxonomy" id="2840900"/>
    <lineage>
        <taxon>Bacteria</taxon>
        <taxon>Bacillati</taxon>
        <taxon>Mycoplasmatota</taxon>
        <taxon>Mollicutes</taxon>
        <taxon>Candidatus Pelethenecus</taxon>
    </lineage>
</organism>
<comment type="caution">
    <text evidence="1">The sequence shown here is derived from an EMBL/GenBank/DDBJ whole genome shotgun (WGS) entry which is preliminary data.</text>
</comment>
<gene>
    <name evidence="1" type="ORF">IAD46_00705</name>
</gene>
<sequence>MHRFFKKMGIAVFFLFFLLFVSPVVVFADMGPKPSIDIMFENLNQRIYVTLLSEDKSTGPYSVFDE</sequence>
<accession>A0A9D1GPM7</accession>
<dbReference type="EMBL" id="DVLF01000025">
    <property type="protein sequence ID" value="HIT49524.1"/>
    <property type="molecule type" value="Genomic_DNA"/>
</dbReference>
<dbReference type="Proteomes" id="UP000886758">
    <property type="component" value="Unassembled WGS sequence"/>
</dbReference>
<reference evidence="1" key="2">
    <citation type="journal article" date="2021" name="PeerJ">
        <title>Extensive microbial diversity within the chicken gut microbiome revealed by metagenomics and culture.</title>
        <authorList>
            <person name="Gilroy R."/>
            <person name="Ravi A."/>
            <person name="Getino M."/>
            <person name="Pursley I."/>
            <person name="Horton D.L."/>
            <person name="Alikhan N.F."/>
            <person name="Baker D."/>
            <person name="Gharbi K."/>
            <person name="Hall N."/>
            <person name="Watson M."/>
            <person name="Adriaenssens E.M."/>
            <person name="Foster-Nyarko E."/>
            <person name="Jarju S."/>
            <person name="Secka A."/>
            <person name="Antonio M."/>
            <person name="Oren A."/>
            <person name="Chaudhuri R.R."/>
            <person name="La Ragione R."/>
            <person name="Hildebrand F."/>
            <person name="Pallen M.J."/>
        </authorList>
    </citation>
    <scope>NUCLEOTIDE SEQUENCE</scope>
    <source>
        <strain evidence="1">ChiW17-6978</strain>
    </source>
</reference>
<reference evidence="1" key="1">
    <citation type="submission" date="2020-10" db="EMBL/GenBank/DDBJ databases">
        <authorList>
            <person name="Gilroy R."/>
        </authorList>
    </citation>
    <scope>NUCLEOTIDE SEQUENCE</scope>
    <source>
        <strain evidence="1">ChiW17-6978</strain>
    </source>
</reference>
<evidence type="ECO:0000313" key="1">
    <source>
        <dbReference type="EMBL" id="HIT49524.1"/>
    </source>
</evidence>
<evidence type="ECO:0000313" key="2">
    <source>
        <dbReference type="Proteomes" id="UP000886758"/>
    </source>
</evidence>
<proteinExistence type="predicted"/>
<name>A0A9D1GPM7_9MOLU</name>